<evidence type="ECO:0008006" key="3">
    <source>
        <dbReference type="Google" id="ProtNLM"/>
    </source>
</evidence>
<dbReference type="EMBL" id="MEHK01000001">
    <property type="protein sequence ID" value="OEJ30611.1"/>
    <property type="molecule type" value="Genomic_DNA"/>
</dbReference>
<gene>
    <name evidence="1" type="ORF">BGK67_03935</name>
</gene>
<evidence type="ECO:0000313" key="1">
    <source>
        <dbReference type="EMBL" id="OEJ30611.1"/>
    </source>
</evidence>
<protein>
    <recommendedName>
        <fullName evidence="3">Bacterial Ig-like domain-containing protein</fullName>
    </recommendedName>
</protein>
<name>A0A1E5PM16_9ACTN</name>
<proteinExistence type="predicted"/>
<dbReference type="AlphaFoldDB" id="A0A1E5PM16"/>
<dbReference type="RefSeq" id="WP_069918757.1">
    <property type="nucleotide sequence ID" value="NZ_MEHK01000001.1"/>
</dbReference>
<reference evidence="1 2" key="1">
    <citation type="submission" date="2016-08" db="EMBL/GenBank/DDBJ databases">
        <title>The complete genome of Streptomyces subrutilus 10-1-1.</title>
        <authorList>
            <person name="Chen X."/>
        </authorList>
    </citation>
    <scope>NUCLEOTIDE SEQUENCE [LARGE SCALE GENOMIC DNA]</scope>
    <source>
        <strain evidence="1 2">10-1-1</strain>
    </source>
</reference>
<dbReference type="InterPro" id="IPR029058">
    <property type="entry name" value="AB_hydrolase_fold"/>
</dbReference>
<organism evidence="1 2">
    <name type="scientific">Streptomyces subrutilus</name>
    <dbReference type="NCBI Taxonomy" id="36818"/>
    <lineage>
        <taxon>Bacteria</taxon>
        <taxon>Bacillati</taxon>
        <taxon>Actinomycetota</taxon>
        <taxon>Actinomycetes</taxon>
        <taxon>Kitasatosporales</taxon>
        <taxon>Streptomycetaceae</taxon>
        <taxon>Streptomyces</taxon>
    </lineage>
</organism>
<dbReference type="OrthoDB" id="6546405at2"/>
<sequence>MSEAGQNARRIVTGVDASGPVPVEYRFSHARNGNRHLVVVFANPAAPDDYGMSGGVLDKVRANILWIRDSFDGANGYYLCKGMDFGVEQAVAGLIARVAGALSLTPDQCTMIGSSKGGSAALYFGLKYGYRNIVAGVPQFLIGTYVRQSLPGAAQPMMGEVTEEKVRFLDSVLPDLVRARPNPAANIYLISSPQDEEYPRQVEPFLGLFRGYERFNFVFNDSTLVTGSPKVVPHNVPVIMGLLNLLVDGISPVIGGVRYGYEEPERDTSGIEAYLSATSQVRGEDFPAPVVLMPAADQRLPAHAVRFVGSAPRAVRVSIWEDGKFQGSPAVAPDGSWSWLRDKPWGKGRHVVRLFAVDANNFHSGRSEVVFTVVDPVDAPGPVSAPAQPLALTVTSPGAHQQVPGPVPRFAGFAPGAVRVEFQEAGMSLGACPVAADGNWTWESNWAWNEGPHFVEAVAVGAGGNASAWISVPFAVGASYTVPGPGGYSGARH</sequence>
<dbReference type="SUPFAM" id="SSF53474">
    <property type="entry name" value="alpha/beta-Hydrolases"/>
    <property type="match status" value="1"/>
</dbReference>
<comment type="caution">
    <text evidence="1">The sequence shown here is derived from an EMBL/GenBank/DDBJ whole genome shotgun (WGS) entry which is preliminary data.</text>
</comment>
<accession>A0A1E5PM16</accession>
<keyword evidence="2" id="KW-1185">Reference proteome</keyword>
<evidence type="ECO:0000313" key="2">
    <source>
        <dbReference type="Proteomes" id="UP000095705"/>
    </source>
</evidence>
<dbReference type="STRING" id="36818.BGK67_03935"/>
<dbReference type="Proteomes" id="UP000095705">
    <property type="component" value="Unassembled WGS sequence"/>
</dbReference>